<sequence length="278" mass="27526">MHRITRYSVPAALCVTLLTASPGIAAAASGPEQPPTSVTGQAVPGSDALLAQIHSLGAAAGMLEPVTDLLSAVLKSPDGKVSAAELAAVKTRIEPAFANLKKSVPAAQTPAKPVVNTPAKPADPPADPAAKPPVAEPADPVAKPPVAEPVKPADPVAKPPVAQPPVAEPPVAQPPVAQPPVAQPPVAEPVKPAEPVAKPPAAEPVKPPAVLPALAPKSARADQASAAIDKLKGSVDGLLTVAEKGAPTADAKAKATTVLTDLSTALTALLNAQKAPTD</sequence>
<evidence type="ECO:0000256" key="1">
    <source>
        <dbReference type="SAM" id="MobiDB-lite"/>
    </source>
</evidence>
<feature type="region of interest" description="Disordered" evidence="1">
    <location>
        <begin position="103"/>
        <end position="209"/>
    </location>
</feature>
<evidence type="ECO:0000313" key="4">
    <source>
        <dbReference type="Proteomes" id="UP001501867"/>
    </source>
</evidence>
<gene>
    <name evidence="3" type="ORF">GCM10010302_31360</name>
</gene>
<comment type="caution">
    <text evidence="3">The sequence shown here is derived from an EMBL/GenBank/DDBJ whole genome shotgun (WGS) entry which is preliminary data.</text>
</comment>
<evidence type="ECO:0000256" key="2">
    <source>
        <dbReference type="SAM" id="SignalP"/>
    </source>
</evidence>
<keyword evidence="2" id="KW-0732">Signal</keyword>
<accession>A0ABP3F2R6</accession>
<reference evidence="4" key="1">
    <citation type="journal article" date="2019" name="Int. J. Syst. Evol. Microbiol.">
        <title>The Global Catalogue of Microorganisms (GCM) 10K type strain sequencing project: providing services to taxonomists for standard genome sequencing and annotation.</title>
        <authorList>
            <consortium name="The Broad Institute Genomics Platform"/>
            <consortium name="The Broad Institute Genome Sequencing Center for Infectious Disease"/>
            <person name="Wu L."/>
            <person name="Ma J."/>
        </authorList>
    </citation>
    <scope>NUCLEOTIDE SEQUENCE [LARGE SCALE GENOMIC DNA]</scope>
    <source>
        <strain evidence="4">JCM 4505</strain>
    </source>
</reference>
<feature type="chain" id="PRO_5045988035" evidence="2">
    <location>
        <begin position="28"/>
        <end position="278"/>
    </location>
</feature>
<evidence type="ECO:0000313" key="3">
    <source>
        <dbReference type="EMBL" id="GAA0290531.1"/>
    </source>
</evidence>
<feature type="compositionally biased region" description="Pro residues" evidence="1">
    <location>
        <begin position="197"/>
        <end position="209"/>
    </location>
</feature>
<proteinExistence type="predicted"/>
<feature type="compositionally biased region" description="Pro residues" evidence="1">
    <location>
        <begin position="121"/>
        <end position="135"/>
    </location>
</feature>
<feature type="signal peptide" evidence="2">
    <location>
        <begin position="1"/>
        <end position="27"/>
    </location>
</feature>
<name>A0ABP3F2R6_9ACTN</name>
<dbReference type="PRINTS" id="PR01217">
    <property type="entry name" value="PRICHEXTENSN"/>
</dbReference>
<feature type="compositionally biased region" description="Pro residues" evidence="1">
    <location>
        <begin position="157"/>
        <end position="187"/>
    </location>
</feature>
<dbReference type="EMBL" id="BAAABV010000015">
    <property type="protein sequence ID" value="GAA0290531.1"/>
    <property type="molecule type" value="Genomic_DNA"/>
</dbReference>
<dbReference type="RefSeq" id="WP_344158715.1">
    <property type="nucleotide sequence ID" value="NZ_BAAABV010000015.1"/>
</dbReference>
<dbReference type="Proteomes" id="UP001501867">
    <property type="component" value="Unassembled WGS sequence"/>
</dbReference>
<protein>
    <submittedName>
        <fullName evidence="3">Uncharacterized protein</fullName>
    </submittedName>
</protein>
<keyword evidence="4" id="KW-1185">Reference proteome</keyword>
<organism evidence="3 4">
    <name type="scientific">Streptomyces polychromogenes</name>
    <dbReference type="NCBI Taxonomy" id="67342"/>
    <lineage>
        <taxon>Bacteria</taxon>
        <taxon>Bacillati</taxon>
        <taxon>Actinomycetota</taxon>
        <taxon>Actinomycetes</taxon>
        <taxon>Kitasatosporales</taxon>
        <taxon>Streptomycetaceae</taxon>
        <taxon>Streptomyces</taxon>
    </lineage>
</organism>